<dbReference type="OrthoDB" id="1899182at2759"/>
<dbReference type="AlphaFoldDB" id="S8EBV2"/>
<dbReference type="InterPro" id="IPR015915">
    <property type="entry name" value="Kelch-typ_b-propeller"/>
</dbReference>
<accession>S8EBV2</accession>
<protein>
    <recommendedName>
        <fullName evidence="3">F-box domain-containing protein</fullName>
    </recommendedName>
</protein>
<evidence type="ECO:0000313" key="1">
    <source>
        <dbReference type="EMBL" id="EPS73388.1"/>
    </source>
</evidence>
<dbReference type="PANTHER" id="PTHR47590:SF1">
    <property type="entry name" value="F-BOX_KELCH-REPEAT PROTEIN SKIP25"/>
    <property type="match status" value="1"/>
</dbReference>
<name>S8EBV2_9LAMI</name>
<dbReference type="Gene3D" id="2.120.10.80">
    <property type="entry name" value="Kelch-type beta propeller"/>
    <property type="match status" value="1"/>
</dbReference>
<evidence type="ECO:0008006" key="3">
    <source>
        <dbReference type="Google" id="ProtNLM"/>
    </source>
</evidence>
<reference evidence="1 2" key="1">
    <citation type="journal article" date="2013" name="BMC Genomics">
        <title>The miniature genome of a carnivorous plant Genlisea aurea contains a low number of genes and short non-coding sequences.</title>
        <authorList>
            <person name="Leushkin E.V."/>
            <person name="Sutormin R.A."/>
            <person name="Nabieva E.R."/>
            <person name="Penin A.A."/>
            <person name="Kondrashov A.S."/>
            <person name="Logacheva M.D."/>
        </authorList>
    </citation>
    <scope>NUCLEOTIDE SEQUENCE [LARGE SCALE GENOMIC DNA]</scope>
</reference>
<evidence type="ECO:0000313" key="2">
    <source>
        <dbReference type="Proteomes" id="UP000015453"/>
    </source>
</evidence>
<dbReference type="PANTHER" id="PTHR47590">
    <property type="entry name" value="F-BOX/KELCH-REPEAT PROTEIN SKIP25"/>
    <property type="match status" value="1"/>
</dbReference>
<proteinExistence type="predicted"/>
<organism evidence="1 2">
    <name type="scientific">Genlisea aurea</name>
    <dbReference type="NCBI Taxonomy" id="192259"/>
    <lineage>
        <taxon>Eukaryota</taxon>
        <taxon>Viridiplantae</taxon>
        <taxon>Streptophyta</taxon>
        <taxon>Embryophyta</taxon>
        <taxon>Tracheophyta</taxon>
        <taxon>Spermatophyta</taxon>
        <taxon>Magnoliopsida</taxon>
        <taxon>eudicotyledons</taxon>
        <taxon>Gunneridae</taxon>
        <taxon>Pentapetalae</taxon>
        <taxon>asterids</taxon>
        <taxon>lamiids</taxon>
        <taxon>Lamiales</taxon>
        <taxon>Lentibulariaceae</taxon>
        <taxon>Genlisea</taxon>
    </lineage>
</organism>
<sequence length="401" mass="43440">MEGCNITSSSSSSSSSSMAVCAAEYARKCRRVGEEVEEGDHLDFCGIPTDAAELCLARVPPSTLYSVCRSWRRFVYSPSCPPFSAVYALFLPLPPPPSLQRQRRHLSPAPPLQFLSFDPISSRWVPLPSPPPTAAGFLFHHPSFISRRLPVQSVAVSGKLLLIAATNLRFEPALTDPLVFDPVTKKWSRGPPFPAPRRWCAAGAVGGSVYLSSGMGSQYSTEVARSVEKWSVLDSPEWKAMGRLRDGKFSRDAIDAVGWRGKLFMVNVKGEAAKEGAIYDAESDSWGPMPEGMLGGWRGPAAAMEERTIYVVEETKGLLKQYDHVRDAWVEVLESPLLRGAEQMAAAGGKVCVVCGEGVAIAVVDTAARRVVAVVECPPELQAVGIHILPRMTTGDAKLPK</sequence>
<keyword evidence="2" id="KW-1185">Reference proteome</keyword>
<dbReference type="EMBL" id="AUSU01000439">
    <property type="protein sequence ID" value="EPS73388.1"/>
    <property type="molecule type" value="Genomic_DNA"/>
</dbReference>
<gene>
    <name evidence="1" type="ORF">M569_01370</name>
</gene>
<comment type="caution">
    <text evidence="1">The sequence shown here is derived from an EMBL/GenBank/DDBJ whole genome shotgun (WGS) entry which is preliminary data.</text>
</comment>
<dbReference type="SUPFAM" id="SSF117281">
    <property type="entry name" value="Kelch motif"/>
    <property type="match status" value="1"/>
</dbReference>
<dbReference type="Proteomes" id="UP000015453">
    <property type="component" value="Unassembled WGS sequence"/>
</dbReference>